<evidence type="ECO:0000313" key="1">
    <source>
        <dbReference type="EMBL" id="ENY98414.1"/>
    </source>
</evidence>
<comment type="caution">
    <text evidence="1">The sequence shown here is derived from an EMBL/GenBank/DDBJ whole genome shotgun (WGS) entry which is preliminary data.</text>
</comment>
<keyword evidence="2" id="KW-1185">Reference proteome</keyword>
<dbReference type="EMBL" id="AGYT01000028">
    <property type="protein sequence ID" value="ENY98414.1"/>
    <property type="molecule type" value="Genomic_DNA"/>
</dbReference>
<dbReference type="HOGENOM" id="CLU_2971322_0_0_9"/>
<protein>
    <submittedName>
        <fullName evidence="1">Uncharacterized protein</fullName>
    </submittedName>
</protein>
<reference evidence="1 2" key="1">
    <citation type="submission" date="2013-01" db="EMBL/GenBank/DDBJ databases">
        <title>The Genome Sequence of Clostridium colicanis 209318.</title>
        <authorList>
            <consortium name="The Broad Institute Genome Sequencing Platform"/>
            <person name="Earl A."/>
            <person name="Ward D."/>
            <person name="Feldgarden M."/>
            <person name="Gevers D."/>
            <person name="Courvalin P."/>
            <person name="Lambert T."/>
            <person name="Walker B."/>
            <person name="Young S.K."/>
            <person name="Zeng Q."/>
            <person name="Gargeya S."/>
            <person name="Fitzgerald M."/>
            <person name="Haas B."/>
            <person name="Abouelleil A."/>
            <person name="Alvarado L."/>
            <person name="Arachchi H.M."/>
            <person name="Berlin A.M."/>
            <person name="Chapman S.B."/>
            <person name="Dewar J."/>
            <person name="Goldberg J."/>
            <person name="Griggs A."/>
            <person name="Gujja S."/>
            <person name="Hansen M."/>
            <person name="Howarth C."/>
            <person name="Imamovic A."/>
            <person name="Larimer J."/>
            <person name="McCowan C."/>
            <person name="Murphy C."/>
            <person name="Neiman D."/>
            <person name="Pearson M."/>
            <person name="Priest M."/>
            <person name="Roberts A."/>
            <person name="Saif S."/>
            <person name="Shea T."/>
            <person name="Sisk P."/>
            <person name="Sykes S."/>
            <person name="Wortman J."/>
            <person name="Nusbaum C."/>
            <person name="Birren B."/>
        </authorList>
    </citation>
    <scope>NUCLEOTIDE SEQUENCE [LARGE SCALE GENOMIC DNA]</scope>
    <source>
        <strain evidence="1 2">209318</strain>
    </source>
</reference>
<sequence>MFNKKIKFEVPILSKCEKCKKKSRVIDVDMTHDLVLRVLYKCEKCKHETCKTKRIEFI</sequence>
<name>N9W693_9CLOT</name>
<proteinExistence type="predicted"/>
<dbReference type="RefSeq" id="WP_002599793.1">
    <property type="nucleotide sequence ID" value="NZ_KB850962.1"/>
</dbReference>
<dbReference type="Proteomes" id="UP000013097">
    <property type="component" value="Unassembled WGS sequence"/>
</dbReference>
<gene>
    <name evidence="1" type="ORF">HMPREF1092_03353</name>
</gene>
<accession>N9W693</accession>
<dbReference type="PATRIC" id="fig|999411.4.peg.3269"/>
<evidence type="ECO:0000313" key="2">
    <source>
        <dbReference type="Proteomes" id="UP000013097"/>
    </source>
</evidence>
<organism evidence="1 2">
    <name type="scientific">Clostridium thermobutyricum</name>
    <dbReference type="NCBI Taxonomy" id="29372"/>
    <lineage>
        <taxon>Bacteria</taxon>
        <taxon>Bacillati</taxon>
        <taxon>Bacillota</taxon>
        <taxon>Clostridia</taxon>
        <taxon>Eubacteriales</taxon>
        <taxon>Clostridiaceae</taxon>
        <taxon>Clostridium</taxon>
    </lineage>
</organism>
<dbReference type="AlphaFoldDB" id="N9W693"/>